<feature type="compositionally biased region" description="Polar residues" evidence="1">
    <location>
        <begin position="142"/>
        <end position="173"/>
    </location>
</feature>
<accession>A0ABN8MAD6</accession>
<evidence type="ECO:0000313" key="2">
    <source>
        <dbReference type="EMBL" id="CAH3026605.1"/>
    </source>
</evidence>
<gene>
    <name evidence="2" type="ORF">PEVE_00029490</name>
</gene>
<name>A0ABN8MAD6_9CNID</name>
<organism evidence="2 3">
    <name type="scientific">Porites evermanni</name>
    <dbReference type="NCBI Taxonomy" id="104178"/>
    <lineage>
        <taxon>Eukaryota</taxon>
        <taxon>Metazoa</taxon>
        <taxon>Cnidaria</taxon>
        <taxon>Anthozoa</taxon>
        <taxon>Hexacorallia</taxon>
        <taxon>Scleractinia</taxon>
        <taxon>Fungiina</taxon>
        <taxon>Poritidae</taxon>
        <taxon>Porites</taxon>
    </lineage>
</organism>
<evidence type="ECO:0000313" key="3">
    <source>
        <dbReference type="Proteomes" id="UP001159427"/>
    </source>
</evidence>
<comment type="caution">
    <text evidence="2">The sequence shown here is derived from an EMBL/GenBank/DDBJ whole genome shotgun (WGS) entry which is preliminary data.</text>
</comment>
<proteinExistence type="predicted"/>
<protein>
    <submittedName>
        <fullName evidence="2">Uncharacterized protein</fullName>
    </submittedName>
</protein>
<evidence type="ECO:0000256" key="1">
    <source>
        <dbReference type="SAM" id="MobiDB-lite"/>
    </source>
</evidence>
<dbReference type="EMBL" id="CALNXI010000412">
    <property type="protein sequence ID" value="CAH3026605.1"/>
    <property type="molecule type" value="Genomic_DNA"/>
</dbReference>
<sequence length="227" mass="25795">MARRTTNRKQQVNVLKQAWEWANCTEPENITRENVESAYRIMATGCVQGNCRRNCKANPNCFNCLGERFWLGEIKGQDEIQEICEPRLIFNLLCLQALRINLYYICTLNALLPSVWFHNPTFRSAMYKYVSPETLGNDLKQESIQDPQPTGTSDFSTLTNHSSENGETSDDTSCSTKAFKHSAAVKKVPLLPSTTILNSNEAPTTVCGHLQLLFAQLQYSFRRYVIV</sequence>
<dbReference type="Proteomes" id="UP001159427">
    <property type="component" value="Unassembled WGS sequence"/>
</dbReference>
<keyword evidence="3" id="KW-1185">Reference proteome</keyword>
<reference evidence="2 3" key="1">
    <citation type="submission" date="2022-05" db="EMBL/GenBank/DDBJ databases">
        <authorList>
            <consortium name="Genoscope - CEA"/>
            <person name="William W."/>
        </authorList>
    </citation>
    <scope>NUCLEOTIDE SEQUENCE [LARGE SCALE GENOMIC DNA]</scope>
</reference>
<feature type="region of interest" description="Disordered" evidence="1">
    <location>
        <begin position="140"/>
        <end position="173"/>
    </location>
</feature>